<dbReference type="EMBL" id="JACRUO010000001">
    <property type="protein sequence ID" value="MBD3689753.1"/>
    <property type="molecule type" value="Genomic_DNA"/>
</dbReference>
<protein>
    <submittedName>
        <fullName evidence="1">Winged helix-turn-helix domain-containing protein</fullName>
    </submittedName>
</protein>
<evidence type="ECO:0000313" key="1">
    <source>
        <dbReference type="EMBL" id="MBD3689753.1"/>
    </source>
</evidence>
<gene>
    <name evidence="1" type="ORF">H8R10_05875</name>
</gene>
<dbReference type="RefSeq" id="WP_191071777.1">
    <property type="nucleotide sequence ID" value="NZ_JACRUO010000001.1"/>
</dbReference>
<proteinExistence type="predicted"/>
<comment type="caution">
    <text evidence="1">The sequence shown here is derived from an EMBL/GenBank/DDBJ whole genome shotgun (WGS) entry which is preliminary data.</text>
</comment>
<dbReference type="Proteomes" id="UP000627538">
    <property type="component" value="Unassembled WGS sequence"/>
</dbReference>
<evidence type="ECO:0000313" key="2">
    <source>
        <dbReference type="Proteomes" id="UP000627538"/>
    </source>
</evidence>
<accession>A0A8I0KUJ0</accession>
<organism evidence="1 2">
    <name type="scientific">Nanchangia anserum</name>
    <dbReference type="NCBI Taxonomy" id="2692125"/>
    <lineage>
        <taxon>Bacteria</taxon>
        <taxon>Bacillati</taxon>
        <taxon>Actinomycetota</taxon>
        <taxon>Actinomycetes</taxon>
        <taxon>Actinomycetales</taxon>
        <taxon>Actinomycetaceae</taxon>
        <taxon>Nanchangia</taxon>
    </lineage>
</organism>
<reference evidence="1 2" key="1">
    <citation type="submission" date="2020-08" db="EMBL/GenBank/DDBJ databases">
        <title>Winkia gen. nov., sp. nov., isolated from faeces of the Anser albifrons in China.</title>
        <authorList>
            <person name="Liu Q."/>
        </authorList>
    </citation>
    <scope>NUCLEOTIDE SEQUENCE [LARGE SCALE GENOMIC DNA]</scope>
    <source>
        <strain evidence="1 2">C62</strain>
    </source>
</reference>
<name>A0A8I0KUJ0_9ACTO</name>
<dbReference type="AlphaFoldDB" id="A0A8I0KUJ0"/>
<keyword evidence="2" id="KW-1185">Reference proteome</keyword>
<dbReference type="InterPro" id="IPR036388">
    <property type="entry name" value="WH-like_DNA-bd_sf"/>
</dbReference>
<dbReference type="Gene3D" id="1.10.10.10">
    <property type="entry name" value="Winged helix-like DNA-binding domain superfamily/Winged helix DNA-binding domain"/>
    <property type="match status" value="1"/>
</dbReference>
<sequence>MLTPNAHLWVESHQLSRAQKPILTEVARWVDPEGVALGLTRRDIQDATGYSRTHVAKILTHLSDLGLIRIRQRHFATYRGAVTEMCLPIDMEATDARLNAANTVTPTTTTSPARTGLERLNLATDTGIRELVISAKNTGWDAIETRVVSMFMEVAADKMMLYNKRAGHTTMTAAGIDPTTPSGRQSLAADVWIALQEHAEEIAHAAATWSVLLRYASRRFRDQCKGTATSLDPTDMARTLTTHVDGKASVSGPTTDAITYAALLDHPAFTGFAFALISHQVHPRLAWAATLRVFQIAMTTRASYEHTVAGKDPALRIMGFSRPAAMALMTALTGSRRGATRGFLSMGNTPNEDELDHVIATVVLPHLHPQLKATA</sequence>